<keyword evidence="3 9" id="KW-0813">Transport</keyword>
<dbReference type="PROSITE" id="PS50920">
    <property type="entry name" value="SOLCAR"/>
    <property type="match status" value="1"/>
</dbReference>
<name>A0A067L0T8_JATCU</name>
<organism evidence="12 13">
    <name type="scientific">Jatropha curcas</name>
    <name type="common">Barbados nut</name>
    <dbReference type="NCBI Taxonomy" id="180498"/>
    <lineage>
        <taxon>Eukaryota</taxon>
        <taxon>Viridiplantae</taxon>
        <taxon>Streptophyta</taxon>
        <taxon>Embryophyta</taxon>
        <taxon>Tracheophyta</taxon>
        <taxon>Spermatophyta</taxon>
        <taxon>Magnoliopsida</taxon>
        <taxon>eudicotyledons</taxon>
        <taxon>Gunneridae</taxon>
        <taxon>Pentapetalae</taxon>
        <taxon>rosids</taxon>
        <taxon>fabids</taxon>
        <taxon>Malpighiales</taxon>
        <taxon>Euphorbiaceae</taxon>
        <taxon>Crotonoideae</taxon>
        <taxon>Jatropheae</taxon>
        <taxon>Jatropha</taxon>
    </lineage>
</organism>
<feature type="repeat" description="Solcar" evidence="8">
    <location>
        <begin position="217"/>
        <end position="307"/>
    </location>
</feature>
<feature type="region of interest" description="Disordered" evidence="10">
    <location>
        <begin position="1"/>
        <end position="20"/>
    </location>
</feature>
<comment type="subcellular location">
    <subcellularLocation>
        <location evidence="1">Membrane</location>
        <topology evidence="1">Multi-pass membrane protein</topology>
    </subcellularLocation>
</comment>
<dbReference type="OrthoDB" id="1618019at2759"/>
<evidence type="ECO:0000313" key="13">
    <source>
        <dbReference type="Proteomes" id="UP000027138"/>
    </source>
</evidence>
<evidence type="ECO:0000256" key="5">
    <source>
        <dbReference type="ARBA" id="ARBA00022737"/>
    </source>
</evidence>
<protein>
    <submittedName>
        <fullName evidence="12">Uncharacterized protein</fullName>
    </submittedName>
</protein>
<keyword evidence="5" id="KW-0677">Repeat</keyword>
<evidence type="ECO:0000256" key="11">
    <source>
        <dbReference type="SAM" id="Phobius"/>
    </source>
</evidence>
<dbReference type="GO" id="GO:0016020">
    <property type="term" value="C:membrane"/>
    <property type="evidence" value="ECO:0007669"/>
    <property type="project" value="UniProtKB-SubCell"/>
</dbReference>
<dbReference type="EMBL" id="KK914312">
    <property type="protein sequence ID" value="KDP42081.1"/>
    <property type="molecule type" value="Genomic_DNA"/>
</dbReference>
<comment type="similarity">
    <text evidence="2 9">Belongs to the mitochondrial carrier (TC 2.A.29) family.</text>
</comment>
<dbReference type="InterPro" id="IPR050391">
    <property type="entry name" value="Mito_Metabolite_Transporter"/>
</dbReference>
<keyword evidence="7 8" id="KW-0472">Membrane</keyword>
<dbReference type="Gene3D" id="1.50.40.10">
    <property type="entry name" value="Mitochondrial carrier domain"/>
    <property type="match status" value="1"/>
</dbReference>
<dbReference type="InterPro" id="IPR023395">
    <property type="entry name" value="MCP_dom_sf"/>
</dbReference>
<feature type="transmembrane region" description="Helical" evidence="11">
    <location>
        <begin position="88"/>
        <end position="107"/>
    </location>
</feature>
<evidence type="ECO:0000256" key="1">
    <source>
        <dbReference type="ARBA" id="ARBA00004141"/>
    </source>
</evidence>
<gene>
    <name evidence="12" type="ORF">JCGZ_01869</name>
</gene>
<dbReference type="InterPro" id="IPR018108">
    <property type="entry name" value="MCP_transmembrane"/>
</dbReference>
<evidence type="ECO:0000256" key="10">
    <source>
        <dbReference type="SAM" id="MobiDB-lite"/>
    </source>
</evidence>
<evidence type="ECO:0000256" key="3">
    <source>
        <dbReference type="ARBA" id="ARBA00022448"/>
    </source>
</evidence>
<evidence type="ECO:0000256" key="9">
    <source>
        <dbReference type="RuleBase" id="RU000488"/>
    </source>
</evidence>
<dbReference type="Proteomes" id="UP000027138">
    <property type="component" value="Unassembled WGS sequence"/>
</dbReference>
<evidence type="ECO:0000256" key="8">
    <source>
        <dbReference type="PROSITE-ProRule" id="PRU00282"/>
    </source>
</evidence>
<dbReference type="Pfam" id="PF00153">
    <property type="entry name" value="Mito_carr"/>
    <property type="match status" value="1"/>
</dbReference>
<dbReference type="PANTHER" id="PTHR45618">
    <property type="entry name" value="MITOCHONDRIAL DICARBOXYLATE CARRIER-RELATED"/>
    <property type="match status" value="1"/>
</dbReference>
<dbReference type="SUPFAM" id="SSF103506">
    <property type="entry name" value="Mitochondrial carrier"/>
    <property type="match status" value="1"/>
</dbReference>
<reference evidence="12 13" key="1">
    <citation type="journal article" date="2014" name="PLoS ONE">
        <title>Global Analysis of Gene Expression Profiles in Physic Nut (Jatropha curcas L.) Seedlings Exposed to Salt Stress.</title>
        <authorList>
            <person name="Zhang L."/>
            <person name="Zhang C."/>
            <person name="Wu P."/>
            <person name="Chen Y."/>
            <person name="Li M."/>
            <person name="Jiang H."/>
            <person name="Wu G."/>
        </authorList>
    </citation>
    <scope>NUCLEOTIDE SEQUENCE [LARGE SCALE GENOMIC DNA]</scope>
    <source>
        <strain evidence="13">cv. GZQX0401</strain>
        <tissue evidence="12">Young leaves</tissue>
    </source>
</reference>
<accession>A0A067L0T8</accession>
<dbReference type="AlphaFoldDB" id="A0A067L0T8"/>
<evidence type="ECO:0000256" key="6">
    <source>
        <dbReference type="ARBA" id="ARBA00022989"/>
    </source>
</evidence>
<proteinExistence type="inferred from homology"/>
<evidence type="ECO:0000313" key="12">
    <source>
        <dbReference type="EMBL" id="KDP42081.1"/>
    </source>
</evidence>
<keyword evidence="4 8" id="KW-0812">Transmembrane</keyword>
<keyword evidence="6 11" id="KW-1133">Transmembrane helix</keyword>
<sequence>MENENNNINGAGSSSSSSSLGSFGSLKPFFKTGIASFLTVYIPVGCFWSIISSVKDEKLKKILNQDEQLKKIVNNPENLRARFKHVRAVLPSFTAFNAITFGLFEILTRKAMATNDGIPLSLYQEVSCGLLAEIIGRFVTAPYIVAKNIMRADSCLPVEKRVNYRNIYHALCQNYTKGQILASWRGQANIGFMLSRTAMFASYHRSLGYFEDFYGSDGSKACLAAGAVSGFFQTVISKPTANVDMRMRTMKLNSEGKYPYTSHIDCGLKILKSEGLFALYRGFLQPIPGFTYHIMAMWWWLRAVQEFEEKFINGQVKR</sequence>
<keyword evidence="13" id="KW-1185">Reference proteome</keyword>
<evidence type="ECO:0000256" key="2">
    <source>
        <dbReference type="ARBA" id="ARBA00006375"/>
    </source>
</evidence>
<evidence type="ECO:0000256" key="4">
    <source>
        <dbReference type="ARBA" id="ARBA00022692"/>
    </source>
</evidence>
<feature type="transmembrane region" description="Helical" evidence="11">
    <location>
        <begin position="29"/>
        <end position="51"/>
    </location>
</feature>
<evidence type="ECO:0000256" key="7">
    <source>
        <dbReference type="ARBA" id="ARBA00023136"/>
    </source>
</evidence>